<evidence type="ECO:0000313" key="3">
    <source>
        <dbReference type="Proteomes" id="UP001066276"/>
    </source>
</evidence>
<name>A0AAV7U9R0_PLEWA</name>
<reference evidence="2" key="1">
    <citation type="journal article" date="2022" name="bioRxiv">
        <title>Sequencing and chromosome-scale assembly of the giantPleurodeles waltlgenome.</title>
        <authorList>
            <person name="Brown T."/>
            <person name="Elewa A."/>
            <person name="Iarovenko S."/>
            <person name="Subramanian E."/>
            <person name="Araus A.J."/>
            <person name="Petzold A."/>
            <person name="Susuki M."/>
            <person name="Suzuki K.-i.T."/>
            <person name="Hayashi T."/>
            <person name="Toyoda A."/>
            <person name="Oliveira C."/>
            <person name="Osipova E."/>
            <person name="Leigh N.D."/>
            <person name="Simon A."/>
            <person name="Yun M.H."/>
        </authorList>
    </citation>
    <scope>NUCLEOTIDE SEQUENCE</scope>
    <source>
        <strain evidence="2">20211129_DDA</strain>
        <tissue evidence="2">Liver</tissue>
    </source>
</reference>
<feature type="compositionally biased region" description="Low complexity" evidence="1">
    <location>
        <begin position="10"/>
        <end position="38"/>
    </location>
</feature>
<dbReference type="EMBL" id="JANPWB010000005">
    <property type="protein sequence ID" value="KAJ1185652.1"/>
    <property type="molecule type" value="Genomic_DNA"/>
</dbReference>
<dbReference type="Proteomes" id="UP001066276">
    <property type="component" value="Chromosome 3_1"/>
</dbReference>
<keyword evidence="3" id="KW-1185">Reference proteome</keyword>
<dbReference type="AlphaFoldDB" id="A0AAV7U9R0"/>
<feature type="region of interest" description="Disordered" evidence="1">
    <location>
        <begin position="1"/>
        <end position="144"/>
    </location>
</feature>
<accession>A0AAV7U9R0</accession>
<protein>
    <submittedName>
        <fullName evidence="2">Uncharacterized protein</fullName>
    </submittedName>
</protein>
<gene>
    <name evidence="2" type="ORF">NDU88_002442</name>
</gene>
<proteinExistence type="predicted"/>
<evidence type="ECO:0000256" key="1">
    <source>
        <dbReference type="SAM" id="MobiDB-lite"/>
    </source>
</evidence>
<organism evidence="2 3">
    <name type="scientific">Pleurodeles waltl</name>
    <name type="common">Iberian ribbed newt</name>
    <dbReference type="NCBI Taxonomy" id="8319"/>
    <lineage>
        <taxon>Eukaryota</taxon>
        <taxon>Metazoa</taxon>
        <taxon>Chordata</taxon>
        <taxon>Craniata</taxon>
        <taxon>Vertebrata</taxon>
        <taxon>Euteleostomi</taxon>
        <taxon>Amphibia</taxon>
        <taxon>Batrachia</taxon>
        <taxon>Caudata</taxon>
        <taxon>Salamandroidea</taxon>
        <taxon>Salamandridae</taxon>
        <taxon>Pleurodelinae</taxon>
        <taxon>Pleurodeles</taxon>
    </lineage>
</organism>
<evidence type="ECO:0000313" key="2">
    <source>
        <dbReference type="EMBL" id="KAJ1185652.1"/>
    </source>
</evidence>
<sequence>MEAGTAGDHPAPSETPSTPAAYPRPRLPRRPLGLLPARMRTHIRRAGAELSPGQPGAAAGAETPLRARVSRGAQCAAEEEPGRADGGGSRPQESGQHLSRAGIGPPSSPHTPGYSKKNLSQGEVGGTRTHQDWRGPPSQVHPELKEALQGAEALGPLSSVKARGAGNFIIGA</sequence>
<comment type="caution">
    <text evidence="2">The sequence shown here is derived from an EMBL/GenBank/DDBJ whole genome shotgun (WGS) entry which is preliminary data.</text>
</comment>